<dbReference type="EMBL" id="JACXVP010000010">
    <property type="protein sequence ID" value="KAG5579633.1"/>
    <property type="molecule type" value="Genomic_DNA"/>
</dbReference>
<feature type="region of interest" description="Disordered" evidence="1">
    <location>
        <begin position="53"/>
        <end position="73"/>
    </location>
</feature>
<sequence length="73" mass="8630">MVSPAIQKGKKRKVKIVKIHYDSDSNFVSEINKEKNKKRNKYRNWSIFKTIKKKNNNKGGLRNLNIQKRQKSG</sequence>
<keyword evidence="3" id="KW-1185">Reference proteome</keyword>
<reference evidence="2 3" key="1">
    <citation type="submission" date="2020-09" db="EMBL/GenBank/DDBJ databases">
        <title>De no assembly of potato wild relative species, Solanum commersonii.</title>
        <authorList>
            <person name="Cho K."/>
        </authorList>
    </citation>
    <scope>NUCLEOTIDE SEQUENCE [LARGE SCALE GENOMIC DNA]</scope>
    <source>
        <strain evidence="2">LZ3.2</strain>
        <tissue evidence="2">Leaf</tissue>
    </source>
</reference>
<gene>
    <name evidence="2" type="ORF">H5410_050260</name>
</gene>
<evidence type="ECO:0000256" key="1">
    <source>
        <dbReference type="SAM" id="MobiDB-lite"/>
    </source>
</evidence>
<organism evidence="2 3">
    <name type="scientific">Solanum commersonii</name>
    <name type="common">Commerson's wild potato</name>
    <name type="synonym">Commerson's nightshade</name>
    <dbReference type="NCBI Taxonomy" id="4109"/>
    <lineage>
        <taxon>Eukaryota</taxon>
        <taxon>Viridiplantae</taxon>
        <taxon>Streptophyta</taxon>
        <taxon>Embryophyta</taxon>
        <taxon>Tracheophyta</taxon>
        <taxon>Spermatophyta</taxon>
        <taxon>Magnoliopsida</taxon>
        <taxon>eudicotyledons</taxon>
        <taxon>Gunneridae</taxon>
        <taxon>Pentapetalae</taxon>
        <taxon>asterids</taxon>
        <taxon>lamiids</taxon>
        <taxon>Solanales</taxon>
        <taxon>Solanaceae</taxon>
        <taxon>Solanoideae</taxon>
        <taxon>Solaneae</taxon>
        <taxon>Solanum</taxon>
    </lineage>
</organism>
<name>A0A9J5WUZ1_SOLCO</name>
<comment type="caution">
    <text evidence="2">The sequence shown here is derived from an EMBL/GenBank/DDBJ whole genome shotgun (WGS) entry which is preliminary data.</text>
</comment>
<evidence type="ECO:0000313" key="3">
    <source>
        <dbReference type="Proteomes" id="UP000824120"/>
    </source>
</evidence>
<dbReference type="AlphaFoldDB" id="A0A9J5WUZ1"/>
<protein>
    <submittedName>
        <fullName evidence="2">Uncharacterized protein</fullName>
    </submittedName>
</protein>
<accession>A0A9J5WUZ1</accession>
<evidence type="ECO:0000313" key="2">
    <source>
        <dbReference type="EMBL" id="KAG5579633.1"/>
    </source>
</evidence>
<feature type="compositionally biased region" description="Low complexity" evidence="1">
    <location>
        <begin position="57"/>
        <end position="66"/>
    </location>
</feature>
<proteinExistence type="predicted"/>
<dbReference type="Proteomes" id="UP000824120">
    <property type="component" value="Chromosome 10"/>
</dbReference>